<comment type="subcellular location">
    <subcellularLocation>
        <location evidence="5">Cytoplasm</location>
        <location evidence="5">Cytoskeleton</location>
        <location evidence="5">Microtubule organizing center</location>
    </subcellularLocation>
</comment>
<dbReference type="GO" id="GO:0043015">
    <property type="term" value="F:gamma-tubulin binding"/>
    <property type="evidence" value="ECO:0007669"/>
    <property type="project" value="InterPro"/>
</dbReference>
<comment type="function">
    <text evidence="5">Component of the gamma-tubulin ring complex (gTuRC) which mediates microtubule nucleation.</text>
</comment>
<keyword evidence="2 5" id="KW-0963">Cytoplasm</keyword>
<dbReference type="EMBL" id="AUSU01002930">
    <property type="protein sequence ID" value="EPS67785.1"/>
    <property type="molecule type" value="Genomic_DNA"/>
</dbReference>
<dbReference type="InterPro" id="IPR042241">
    <property type="entry name" value="GCP_C_sf"/>
</dbReference>
<evidence type="ECO:0000256" key="5">
    <source>
        <dbReference type="RuleBase" id="RU363050"/>
    </source>
</evidence>
<name>S8CM18_9LAMI</name>
<evidence type="ECO:0000256" key="1">
    <source>
        <dbReference type="ARBA" id="ARBA00010337"/>
    </source>
</evidence>
<comment type="similarity">
    <text evidence="1 5">Belongs to the TUBGCP family.</text>
</comment>
<accession>S8CM18</accession>
<dbReference type="InterPro" id="IPR007259">
    <property type="entry name" value="GCP"/>
</dbReference>
<keyword evidence="8" id="KW-1185">Reference proteome</keyword>
<feature type="domain" description="Gamma tubulin complex component C-terminal" evidence="6">
    <location>
        <begin position="68"/>
        <end position="366"/>
    </location>
</feature>
<evidence type="ECO:0000259" key="6">
    <source>
        <dbReference type="Pfam" id="PF04130"/>
    </source>
</evidence>
<dbReference type="Gene3D" id="1.20.120.1900">
    <property type="entry name" value="Gamma-tubulin complex, C-terminal domain"/>
    <property type="match status" value="1"/>
</dbReference>
<keyword evidence="4 5" id="KW-0206">Cytoskeleton</keyword>
<sequence>GGSSWGSLLDRSEYNVQSTVLNHGAKLVAGADLPLDFVIKKSLLDEILLQYKYISKLAIKLLTDVFKLQEHLQSLRCFHFMELADWADLFIISLQHLKWLDTKGDKRISEIQKALELAIQRSSCEGDPHKDRLYVYLKGNHLEHLSSSAWGINSLNFMGLGYHIDWPVNIILTPAALGIYSDIFNFLMQVKLAVFSLSSAWLSLKVLYSFFCEALLTRHRTSSEYFNFSLPVKHMVFHFVSTLQQYVRVQLSQLSWYKFQHSIKYKVKDMYDLESEHMAYLTESLHICFLSEETRHIAAAVENILQCAMEYHSSLMGRRMGLVQSIRRRFIQNLEELYLMRLKSPKEGGGGGIGCLWDMLNFNKYYGGILSSRQIGSSL</sequence>
<dbReference type="Proteomes" id="UP000015453">
    <property type="component" value="Unassembled WGS sequence"/>
</dbReference>
<proteinExistence type="inferred from homology"/>
<organism evidence="7 8">
    <name type="scientific">Genlisea aurea</name>
    <dbReference type="NCBI Taxonomy" id="192259"/>
    <lineage>
        <taxon>Eukaryota</taxon>
        <taxon>Viridiplantae</taxon>
        <taxon>Streptophyta</taxon>
        <taxon>Embryophyta</taxon>
        <taxon>Tracheophyta</taxon>
        <taxon>Spermatophyta</taxon>
        <taxon>Magnoliopsida</taxon>
        <taxon>eudicotyledons</taxon>
        <taxon>Gunneridae</taxon>
        <taxon>Pentapetalae</taxon>
        <taxon>asterids</taxon>
        <taxon>lamiids</taxon>
        <taxon>Lamiales</taxon>
        <taxon>Lentibulariaceae</taxon>
        <taxon>Genlisea</taxon>
    </lineage>
</organism>
<dbReference type="GO" id="GO:0051321">
    <property type="term" value="P:meiotic cell cycle"/>
    <property type="evidence" value="ECO:0007669"/>
    <property type="project" value="TreeGrafter"/>
</dbReference>
<gene>
    <name evidence="7" type="ORF">M569_06989</name>
</gene>
<comment type="caution">
    <text evidence="7">The sequence shown here is derived from an EMBL/GenBank/DDBJ whole genome shotgun (WGS) entry which is preliminary data.</text>
</comment>
<dbReference type="InterPro" id="IPR040457">
    <property type="entry name" value="GCP_C"/>
</dbReference>
<evidence type="ECO:0000313" key="7">
    <source>
        <dbReference type="EMBL" id="EPS67785.1"/>
    </source>
</evidence>
<feature type="non-terminal residue" evidence="7">
    <location>
        <position position="1"/>
    </location>
</feature>
<evidence type="ECO:0000256" key="3">
    <source>
        <dbReference type="ARBA" id="ARBA00022701"/>
    </source>
</evidence>
<dbReference type="GO" id="GO:0000930">
    <property type="term" value="C:gamma-tubulin complex"/>
    <property type="evidence" value="ECO:0007669"/>
    <property type="project" value="TreeGrafter"/>
</dbReference>
<evidence type="ECO:0000256" key="2">
    <source>
        <dbReference type="ARBA" id="ARBA00022490"/>
    </source>
</evidence>
<dbReference type="GO" id="GO:0000922">
    <property type="term" value="C:spindle pole"/>
    <property type="evidence" value="ECO:0007669"/>
    <property type="project" value="InterPro"/>
</dbReference>
<keyword evidence="3 5" id="KW-0493">Microtubule</keyword>
<dbReference type="GO" id="GO:0000278">
    <property type="term" value="P:mitotic cell cycle"/>
    <property type="evidence" value="ECO:0007669"/>
    <property type="project" value="TreeGrafter"/>
</dbReference>
<dbReference type="OrthoDB" id="775571at2759"/>
<evidence type="ECO:0000256" key="4">
    <source>
        <dbReference type="ARBA" id="ARBA00023212"/>
    </source>
</evidence>
<evidence type="ECO:0000313" key="8">
    <source>
        <dbReference type="Proteomes" id="UP000015453"/>
    </source>
</evidence>
<reference evidence="7 8" key="1">
    <citation type="journal article" date="2013" name="BMC Genomics">
        <title>The miniature genome of a carnivorous plant Genlisea aurea contains a low number of genes and short non-coding sequences.</title>
        <authorList>
            <person name="Leushkin E.V."/>
            <person name="Sutormin R.A."/>
            <person name="Nabieva E.R."/>
            <person name="Penin A.A."/>
            <person name="Kondrashov A.S."/>
            <person name="Logacheva M.D."/>
        </authorList>
    </citation>
    <scope>NUCLEOTIDE SEQUENCE [LARGE SCALE GENOMIC DNA]</scope>
</reference>
<dbReference type="PANTHER" id="PTHR19302">
    <property type="entry name" value="GAMMA TUBULIN COMPLEX PROTEIN"/>
    <property type="match status" value="1"/>
</dbReference>
<dbReference type="PANTHER" id="PTHR19302:SF70">
    <property type="entry name" value="GAMMA-TUBULIN COMPLEX COMPONENT 6"/>
    <property type="match status" value="1"/>
</dbReference>
<dbReference type="Pfam" id="PF04130">
    <property type="entry name" value="GCP_C_terminal"/>
    <property type="match status" value="1"/>
</dbReference>
<dbReference type="GO" id="GO:0051011">
    <property type="term" value="F:microtubule minus-end binding"/>
    <property type="evidence" value="ECO:0007669"/>
    <property type="project" value="TreeGrafter"/>
</dbReference>
<dbReference type="GO" id="GO:0007020">
    <property type="term" value="P:microtubule nucleation"/>
    <property type="evidence" value="ECO:0007669"/>
    <property type="project" value="InterPro"/>
</dbReference>
<dbReference type="GO" id="GO:0051225">
    <property type="term" value="P:spindle assembly"/>
    <property type="evidence" value="ECO:0007669"/>
    <property type="project" value="TreeGrafter"/>
</dbReference>
<dbReference type="GO" id="GO:0031122">
    <property type="term" value="P:cytoplasmic microtubule organization"/>
    <property type="evidence" value="ECO:0007669"/>
    <property type="project" value="TreeGrafter"/>
</dbReference>
<dbReference type="GO" id="GO:0005874">
    <property type="term" value="C:microtubule"/>
    <property type="evidence" value="ECO:0007669"/>
    <property type="project" value="UniProtKB-KW"/>
</dbReference>
<protein>
    <recommendedName>
        <fullName evidence="5">Gamma-tubulin complex component</fullName>
    </recommendedName>
</protein>
<feature type="non-terminal residue" evidence="7">
    <location>
        <position position="379"/>
    </location>
</feature>
<dbReference type="AlphaFoldDB" id="S8CM18"/>